<gene>
    <name evidence="1" type="ORF">CE91St3_14350</name>
</gene>
<comment type="caution">
    <text evidence="1">The sequence shown here is derived from an EMBL/GenBank/DDBJ whole genome shotgun (WGS) entry which is preliminary data.</text>
</comment>
<evidence type="ECO:0000313" key="1">
    <source>
        <dbReference type="EMBL" id="GKH71572.1"/>
    </source>
</evidence>
<dbReference type="Proteomes" id="UP001055114">
    <property type="component" value="Unassembled WGS sequence"/>
</dbReference>
<proteinExistence type="predicted"/>
<accession>A0AA37ND25</accession>
<evidence type="ECO:0000313" key="2">
    <source>
        <dbReference type="Proteomes" id="UP001055114"/>
    </source>
</evidence>
<dbReference type="InterPro" id="IPR054550">
    <property type="entry name" value="Mala_s_1-like"/>
</dbReference>
<evidence type="ECO:0008006" key="3">
    <source>
        <dbReference type="Google" id="ProtNLM"/>
    </source>
</evidence>
<name>A0AA37ND25_9BACT</name>
<organism evidence="1 2">
    <name type="scientific">Parabacteroides merdae</name>
    <dbReference type="NCBI Taxonomy" id="46503"/>
    <lineage>
        <taxon>Bacteria</taxon>
        <taxon>Pseudomonadati</taxon>
        <taxon>Bacteroidota</taxon>
        <taxon>Bacteroidia</taxon>
        <taxon>Bacteroidales</taxon>
        <taxon>Tannerellaceae</taxon>
        <taxon>Parabacteroides</taxon>
    </lineage>
</organism>
<dbReference type="SUPFAM" id="SSF101898">
    <property type="entry name" value="NHL repeat"/>
    <property type="match status" value="1"/>
</dbReference>
<dbReference type="InterPro" id="IPR015943">
    <property type="entry name" value="WD40/YVTN_repeat-like_dom_sf"/>
</dbReference>
<dbReference type="EMBL" id="BQNZ01000001">
    <property type="protein sequence ID" value="GKH71572.1"/>
    <property type="molecule type" value="Genomic_DNA"/>
</dbReference>
<dbReference type="AlphaFoldDB" id="A0AA37ND25"/>
<dbReference type="Gene3D" id="2.130.10.10">
    <property type="entry name" value="YVTN repeat-like/Quinoprotein amine dehydrogenase"/>
    <property type="match status" value="1"/>
</dbReference>
<dbReference type="Pfam" id="PF22701">
    <property type="entry name" value="Mala_s_1-like"/>
    <property type="match status" value="1"/>
</dbReference>
<protein>
    <recommendedName>
        <fullName evidence="3">WD40 repeat domain-containing protein</fullName>
    </recommendedName>
</protein>
<reference evidence="1" key="1">
    <citation type="submission" date="2022-01" db="EMBL/GenBank/DDBJ databases">
        <title>Novel bile acid biosynthetic pathways are enriched in the microbiome of centenarians.</title>
        <authorList>
            <person name="Sato Y."/>
            <person name="Atarashi K."/>
            <person name="Plichta R.D."/>
            <person name="Arai Y."/>
            <person name="Sasajima S."/>
            <person name="Kearney M.S."/>
            <person name="Suda W."/>
            <person name="Takeshita K."/>
            <person name="Sasaki T."/>
            <person name="Okamoto S."/>
            <person name="Skelly N.A."/>
            <person name="Okamura Y."/>
            <person name="Vlamakis H."/>
            <person name="Li Y."/>
            <person name="Tanoue T."/>
            <person name="Takei H."/>
            <person name="Nittono H."/>
            <person name="Narushima S."/>
            <person name="Irie J."/>
            <person name="Itoh H."/>
            <person name="Moriya K."/>
            <person name="Sugiura Y."/>
            <person name="Suematsu M."/>
            <person name="Moritoki N."/>
            <person name="Shibata S."/>
            <person name="Littman R.D."/>
            <person name="Fischbach A.M."/>
            <person name="Uwamino Y."/>
            <person name="Inoue T."/>
            <person name="Honda A."/>
            <person name="Hattori M."/>
            <person name="Murai T."/>
            <person name="Xavier J.R."/>
            <person name="Hirose N."/>
            <person name="Honda K."/>
        </authorList>
    </citation>
    <scope>NUCLEOTIDE SEQUENCE</scope>
    <source>
        <strain evidence="1">CE91-St3</strain>
    </source>
</reference>
<sequence>MFHLEYFTGILAHLQIDKLLVMHKLFTYLCSALLLVTATSCEKKTEKLLLGGSGWNKIVIIDKNTKQVEWEHPLEKGWECNSAVATPDGNILFAYARGAKLIDRNHQEIWNIAAPDTCEMQTARVLPDGNYLLGWVGHPAVIMEVSPKGEILSRTEYETGIEHPHAQFRQLNKNARGNYLMPLFATSDVREISPRGEVVKITRLEGTPFTTLALANGNHWVACGDGHSLMEVNLDNGEVARRYGENDIKGARLFFVAGLLPAKDGGLYVCNWQGHDKNAVEANSPQVFEINDKGEVIWNLNDNEKFGMISTISTIE</sequence>